<feature type="signal peptide" evidence="7">
    <location>
        <begin position="1"/>
        <end position="22"/>
    </location>
</feature>
<dbReference type="InterPro" id="IPR034164">
    <property type="entry name" value="Pepsin-like_dom"/>
</dbReference>
<dbReference type="EMBL" id="BABT02000150">
    <property type="protein sequence ID" value="GAA98048.1"/>
    <property type="molecule type" value="Genomic_DNA"/>
</dbReference>
<evidence type="ECO:0000256" key="3">
    <source>
        <dbReference type="ARBA" id="ARBA00022729"/>
    </source>
</evidence>
<evidence type="ECO:0000256" key="1">
    <source>
        <dbReference type="ARBA" id="ARBA00007447"/>
    </source>
</evidence>
<keyword evidence="10" id="KW-1185">Reference proteome</keyword>
<dbReference type="SUPFAM" id="SSF50630">
    <property type="entry name" value="Acid proteases"/>
    <property type="match status" value="1"/>
</dbReference>
<evidence type="ECO:0000256" key="7">
    <source>
        <dbReference type="SAM" id="SignalP"/>
    </source>
</evidence>
<dbReference type="PROSITE" id="PS51767">
    <property type="entry name" value="PEPTIDASE_A1"/>
    <property type="match status" value="1"/>
</dbReference>
<sequence length="394" mass="41858">MGPTLLDMLGLVGALLVSSAFALPPHRGLEIPVKRKLTQDGLLNERLRKRTNVAVDTWEINGFYLDLTIGATKYTNLLIDTGSAVTFVSPYTGSSTATNTGVTFKETFADGSVATGTIWEDQVEFGGIKSKLAFGGYPSKTRTAPIPNDKNGIFSMGTEQDLSTVLINAGTQHIGTIPAQLAVQKIIPANLIQLKFIPDGFIGESTDGGAMSLGAIDTTFLTSPITYTPRLPGLKGLDGKIIEYWAASVELPSLGLLKTNANKAFTLIDSGTTYTQIFETPFKTWLAKIPGAFYNATAGATQIPKTSLAKIPALDWTIEGKTFTVSGQALLVGDAVVSGFNLNPAYLWSYVQSTGSDAGMQILGTYSLTYISVILDASSAVPRLGFAKTKYSPA</sequence>
<dbReference type="InParanoid" id="G7E5D8"/>
<keyword evidence="4" id="KW-0064">Aspartyl protease</keyword>
<evidence type="ECO:0000256" key="6">
    <source>
        <dbReference type="ARBA" id="ARBA00023145"/>
    </source>
</evidence>
<keyword evidence="3 7" id="KW-0732">Signal</keyword>
<evidence type="ECO:0000256" key="2">
    <source>
        <dbReference type="ARBA" id="ARBA00022670"/>
    </source>
</evidence>
<accession>G7E5D8</accession>
<dbReference type="RefSeq" id="XP_014569035.1">
    <property type="nucleotide sequence ID" value="XM_014713549.1"/>
</dbReference>
<keyword evidence="6" id="KW-0865">Zymogen</keyword>
<dbReference type="HOGENOM" id="CLU_041696_0_0_1"/>
<feature type="domain" description="Peptidase A1" evidence="8">
    <location>
        <begin position="63"/>
        <end position="387"/>
    </location>
</feature>
<dbReference type="CDD" id="cd05471">
    <property type="entry name" value="pepsin_like"/>
    <property type="match status" value="1"/>
</dbReference>
<keyword evidence="2" id="KW-0645">Protease</keyword>
<dbReference type="InterPro" id="IPR033121">
    <property type="entry name" value="PEPTIDASE_A1"/>
</dbReference>
<evidence type="ECO:0000256" key="4">
    <source>
        <dbReference type="ARBA" id="ARBA00022750"/>
    </source>
</evidence>
<dbReference type="Proteomes" id="UP000009131">
    <property type="component" value="Unassembled WGS sequence"/>
</dbReference>
<dbReference type="GO" id="GO:0006508">
    <property type="term" value="P:proteolysis"/>
    <property type="evidence" value="ECO:0007669"/>
    <property type="project" value="UniProtKB-KW"/>
</dbReference>
<dbReference type="GO" id="GO:0004190">
    <property type="term" value="F:aspartic-type endopeptidase activity"/>
    <property type="evidence" value="ECO:0007669"/>
    <property type="project" value="UniProtKB-KW"/>
</dbReference>
<proteinExistence type="inferred from homology"/>
<evidence type="ECO:0000256" key="5">
    <source>
        <dbReference type="ARBA" id="ARBA00022801"/>
    </source>
</evidence>
<dbReference type="Pfam" id="PF00026">
    <property type="entry name" value="Asp"/>
    <property type="match status" value="1"/>
</dbReference>
<dbReference type="AlphaFoldDB" id="G7E5D8"/>
<dbReference type="PANTHER" id="PTHR47965:SF12">
    <property type="entry name" value="ASPARTIC PROTEINASE 3-RELATED"/>
    <property type="match status" value="1"/>
</dbReference>
<reference evidence="9 10" key="2">
    <citation type="journal article" date="2012" name="Open Biol.">
        <title>Characteristics of nucleosomes and linker DNA regions on the genome of the basidiomycete Mixia osmundae revealed by mono- and dinucleosome mapping.</title>
        <authorList>
            <person name="Nishida H."/>
            <person name="Kondo S."/>
            <person name="Matsumoto T."/>
            <person name="Suzuki Y."/>
            <person name="Yoshikawa H."/>
            <person name="Taylor T.D."/>
            <person name="Sugiyama J."/>
        </authorList>
    </citation>
    <scope>NUCLEOTIDE SEQUENCE [LARGE SCALE GENOMIC DNA]</scope>
    <source>
        <strain evidence="10">CBS 9802 / IAM 14324 / JCM 22182 / KY 12970</strain>
    </source>
</reference>
<protein>
    <recommendedName>
        <fullName evidence="8">Peptidase A1 domain-containing protein</fullName>
    </recommendedName>
</protein>
<gene>
    <name evidence="9" type="primary">Mo04729</name>
    <name evidence="9" type="ORF">E5Q_04729</name>
</gene>
<dbReference type="InterPro" id="IPR021109">
    <property type="entry name" value="Peptidase_aspartic_dom_sf"/>
</dbReference>
<evidence type="ECO:0000313" key="10">
    <source>
        <dbReference type="Proteomes" id="UP000009131"/>
    </source>
</evidence>
<dbReference type="PANTHER" id="PTHR47965">
    <property type="entry name" value="ASPARTYL PROTEASE-RELATED"/>
    <property type="match status" value="1"/>
</dbReference>
<comment type="similarity">
    <text evidence="1">Belongs to the peptidase A1 family.</text>
</comment>
<keyword evidence="5" id="KW-0378">Hydrolase</keyword>
<dbReference type="Gene3D" id="2.40.70.10">
    <property type="entry name" value="Acid Proteases"/>
    <property type="match status" value="2"/>
</dbReference>
<comment type="caution">
    <text evidence="9">The sequence shown here is derived from an EMBL/GenBank/DDBJ whole genome shotgun (WGS) entry which is preliminary data.</text>
</comment>
<reference evidence="9 10" key="1">
    <citation type="journal article" date="2011" name="J. Gen. Appl. Microbiol.">
        <title>Draft genome sequencing of the enigmatic basidiomycete Mixia osmundae.</title>
        <authorList>
            <person name="Nishida H."/>
            <person name="Nagatsuka Y."/>
            <person name="Sugiyama J."/>
        </authorList>
    </citation>
    <scope>NUCLEOTIDE SEQUENCE [LARGE SCALE GENOMIC DNA]</scope>
    <source>
        <strain evidence="10">CBS 9802 / IAM 14324 / JCM 22182 / KY 12970</strain>
    </source>
</reference>
<organism evidence="9 10">
    <name type="scientific">Mixia osmundae (strain CBS 9802 / IAM 14324 / JCM 22182 / KY 12970)</name>
    <dbReference type="NCBI Taxonomy" id="764103"/>
    <lineage>
        <taxon>Eukaryota</taxon>
        <taxon>Fungi</taxon>
        <taxon>Dikarya</taxon>
        <taxon>Basidiomycota</taxon>
        <taxon>Pucciniomycotina</taxon>
        <taxon>Mixiomycetes</taxon>
        <taxon>Mixiales</taxon>
        <taxon>Mixiaceae</taxon>
        <taxon>Mixia</taxon>
    </lineage>
</organism>
<evidence type="ECO:0000259" key="8">
    <source>
        <dbReference type="PROSITE" id="PS51767"/>
    </source>
</evidence>
<dbReference type="OrthoDB" id="2747330at2759"/>
<name>G7E5D8_MIXOS</name>
<dbReference type="InterPro" id="IPR001461">
    <property type="entry name" value="Aspartic_peptidase_A1"/>
</dbReference>
<evidence type="ECO:0000313" key="9">
    <source>
        <dbReference type="EMBL" id="GAA98048.1"/>
    </source>
</evidence>
<feature type="chain" id="PRO_5009955750" description="Peptidase A1 domain-containing protein" evidence="7">
    <location>
        <begin position="23"/>
        <end position="394"/>
    </location>
</feature>